<proteinExistence type="predicted"/>
<protein>
    <submittedName>
        <fullName evidence="1">Uncharacterized protein</fullName>
    </submittedName>
</protein>
<sequence>SFLIVNEAEKTLSYQAAGSDAPVVIAHFDSEQQLALSAANVIG</sequence>
<dbReference type="PATRIC" id="fig|1030841.3.peg.2479"/>
<dbReference type="HOGENOM" id="CLU_3226448_0_0_4"/>
<reference evidence="1 2" key="1">
    <citation type="submission" date="2011-06" db="EMBL/GenBank/DDBJ databases">
        <authorList>
            <person name="Muzny D."/>
            <person name="Qin X."/>
            <person name="Deng J."/>
            <person name="Jiang H."/>
            <person name="Liu Y."/>
            <person name="Qu J."/>
            <person name="Song X.-Z."/>
            <person name="Zhang L."/>
            <person name="Thornton R."/>
            <person name="Coyle M."/>
            <person name="Francisco L."/>
            <person name="Jackson L."/>
            <person name="Javaid M."/>
            <person name="Korchina V."/>
            <person name="Kovar C."/>
            <person name="Mata R."/>
            <person name="Mathew T."/>
            <person name="Ngo R."/>
            <person name="Nguyen L."/>
            <person name="Nguyen N."/>
            <person name="Okwuonu G."/>
            <person name="Ongeri F."/>
            <person name="Pham C."/>
            <person name="Simmons D."/>
            <person name="Wilczek-Boney K."/>
            <person name="Hale W."/>
            <person name="Jakkamsetti A."/>
            <person name="Pham P."/>
            <person name="Ruth R."/>
            <person name="San Lucas F."/>
            <person name="Warren J."/>
            <person name="Zhang J."/>
            <person name="Zhao Z."/>
            <person name="Zhou C."/>
            <person name="Zhu D."/>
            <person name="Lee S."/>
            <person name="Bess C."/>
            <person name="Blankenburg K."/>
            <person name="Forbes L."/>
            <person name="Fu Q."/>
            <person name="Gubbala S."/>
            <person name="Hirani K."/>
            <person name="Jayaseelan J.C."/>
            <person name="Lara F."/>
            <person name="Munidasa M."/>
            <person name="Palculict T."/>
            <person name="Patil S."/>
            <person name="Pu L.-L."/>
            <person name="Saada N."/>
            <person name="Tang L."/>
            <person name="Weissenberger G."/>
            <person name="Zhu Y."/>
            <person name="Hemphill L."/>
            <person name="Shang Y."/>
            <person name="Youmans B."/>
            <person name="Ayvaz T."/>
            <person name="Ross M."/>
            <person name="Santibanez J."/>
            <person name="Aqrawi P."/>
            <person name="Gross S."/>
            <person name="Joshi V."/>
            <person name="Fowler G."/>
            <person name="Nazareth L."/>
            <person name="Reid J."/>
            <person name="Worley K."/>
            <person name="Petrosino J."/>
            <person name="Highlander S."/>
            <person name="Gibbs R."/>
        </authorList>
    </citation>
    <scope>NUCLEOTIDE SEQUENCE [LARGE SCALE GENOMIC DNA]</scope>
    <source>
        <strain evidence="1 2">9715</strain>
    </source>
</reference>
<keyword evidence="2" id="KW-1185">Reference proteome</keyword>
<name>G4CTT1_9NEIS</name>
<evidence type="ECO:0000313" key="1">
    <source>
        <dbReference type="EMBL" id="EGZ43944.1"/>
    </source>
</evidence>
<accession>G4CTT1</accession>
<gene>
    <name evidence="1" type="ORF">HMPREF9370_2491</name>
</gene>
<evidence type="ECO:0000313" key="2">
    <source>
        <dbReference type="Proteomes" id="UP000005336"/>
    </source>
</evidence>
<comment type="caution">
    <text evidence="1">The sequence shown here is derived from an EMBL/GenBank/DDBJ whole genome shotgun (WGS) entry which is preliminary data.</text>
</comment>
<organism evidence="1 2">
    <name type="scientific">Neisseria wadsworthii 9715</name>
    <dbReference type="NCBI Taxonomy" id="1030841"/>
    <lineage>
        <taxon>Bacteria</taxon>
        <taxon>Pseudomonadati</taxon>
        <taxon>Pseudomonadota</taxon>
        <taxon>Betaproteobacteria</taxon>
        <taxon>Neisseriales</taxon>
        <taxon>Neisseriaceae</taxon>
        <taxon>Neisseria</taxon>
    </lineage>
</organism>
<dbReference type="Proteomes" id="UP000005336">
    <property type="component" value="Unassembled WGS sequence"/>
</dbReference>
<dbReference type="AlphaFoldDB" id="G4CTT1"/>
<feature type="non-terminal residue" evidence="1">
    <location>
        <position position="1"/>
    </location>
</feature>
<dbReference type="EMBL" id="AGAZ01000081">
    <property type="protein sequence ID" value="EGZ43944.1"/>
    <property type="molecule type" value="Genomic_DNA"/>
</dbReference>